<feature type="signal peptide" evidence="1">
    <location>
        <begin position="1"/>
        <end position="20"/>
    </location>
</feature>
<dbReference type="SMART" id="SM00460">
    <property type="entry name" value="TGc"/>
    <property type="match status" value="1"/>
</dbReference>
<dbReference type="RefSeq" id="WP_237055798.1">
    <property type="nucleotide sequence ID" value="NZ_JAKJPO010000009.1"/>
</dbReference>
<reference evidence="4" key="1">
    <citation type="submission" date="2022-01" db="EMBL/GenBank/DDBJ databases">
        <title>Lysobacter chinensis sp. nov., a bacterium isolated from cow dung compost.</title>
        <authorList>
            <person name="Zhou L.Y."/>
        </authorList>
    </citation>
    <scope>NUCLEOTIDE SEQUENCE [LARGE SCALE GENOMIC DNA]</scope>
    <source>
        <strain evidence="4">TLK-CK17</strain>
    </source>
</reference>
<evidence type="ECO:0000259" key="2">
    <source>
        <dbReference type="SMART" id="SM00460"/>
    </source>
</evidence>
<gene>
    <name evidence="3" type="ORF">L3V18_13790</name>
</gene>
<dbReference type="InterPro" id="IPR002931">
    <property type="entry name" value="Transglutaminase-like"/>
</dbReference>
<protein>
    <submittedName>
        <fullName evidence="3">Transglutaminase-like domain-containing protein</fullName>
    </submittedName>
</protein>
<dbReference type="EMBL" id="JAKJPO010000009">
    <property type="protein sequence ID" value="MCF7222844.1"/>
    <property type="molecule type" value="Genomic_DNA"/>
</dbReference>
<reference evidence="3 4" key="3">
    <citation type="submission" date="2022-01" db="EMBL/GenBank/DDBJ databases">
        <authorList>
            <person name="Zhou L.Y."/>
        </authorList>
    </citation>
    <scope>NUCLEOTIDE SEQUENCE [LARGE SCALE GENOMIC DNA]</scope>
    <source>
        <strain evidence="3 4">TLK-CK17</strain>
    </source>
</reference>
<keyword evidence="4" id="KW-1185">Reference proteome</keyword>
<keyword evidence="1" id="KW-0732">Signal</keyword>
<organism evidence="3 4">
    <name type="scientific">Marilutibacter chinensis</name>
    <dbReference type="NCBI Taxonomy" id="2912247"/>
    <lineage>
        <taxon>Bacteria</taxon>
        <taxon>Pseudomonadati</taxon>
        <taxon>Pseudomonadota</taxon>
        <taxon>Gammaproteobacteria</taxon>
        <taxon>Lysobacterales</taxon>
        <taxon>Lysobacteraceae</taxon>
        <taxon>Marilutibacter</taxon>
    </lineage>
</organism>
<proteinExistence type="predicted"/>
<accession>A0ABS9HXD9</accession>
<dbReference type="PANTHER" id="PTHR33490">
    <property type="entry name" value="BLR5614 PROTEIN-RELATED"/>
    <property type="match status" value="1"/>
</dbReference>
<dbReference type="SUPFAM" id="SSF54001">
    <property type="entry name" value="Cysteine proteinases"/>
    <property type="match status" value="1"/>
</dbReference>
<reference evidence="3 4" key="2">
    <citation type="submission" date="2022-01" db="EMBL/GenBank/DDBJ databases">
        <title>Lysobacter chinensis sp. nov., a bacterium isolated from cow dung compost.</title>
        <authorList>
            <person name="Liu Y."/>
        </authorList>
    </citation>
    <scope>NUCLEOTIDE SEQUENCE [LARGE SCALE GENOMIC DNA]</scope>
    <source>
        <strain evidence="3 4">TLK-CK17</strain>
    </source>
</reference>
<sequence>MRPRSWPLGLALLLTSIDTAATQPIATDQEARRWAQALSVASPYKIGAAALAGQIRYRIAFDGIDGDLPETGEQRIGGTDGTGHELIVCVDCGREAAPTPRVLAGYTRANAWIESEDPRLRRFAARNDRGRSVEQRMKRLADAVRRHLDAGIDFRHYDSAATAWEKRSGDCTEAALLLAALARARGIPTRVASGLAYSSRFTGRSHVFSPHVWVQAWDGERWRSYDAGLSGFDAGHIAVHIGDGTPADFPRIIASLRALRIVDATGVRARPATAD</sequence>
<evidence type="ECO:0000313" key="4">
    <source>
        <dbReference type="Proteomes" id="UP001430796"/>
    </source>
</evidence>
<feature type="chain" id="PRO_5047055424" evidence="1">
    <location>
        <begin position="21"/>
        <end position="275"/>
    </location>
</feature>
<dbReference type="Pfam" id="PF01841">
    <property type="entry name" value="Transglut_core"/>
    <property type="match status" value="1"/>
</dbReference>
<feature type="domain" description="Transglutaminase-like" evidence="2">
    <location>
        <begin position="163"/>
        <end position="229"/>
    </location>
</feature>
<comment type="caution">
    <text evidence="3">The sequence shown here is derived from an EMBL/GenBank/DDBJ whole genome shotgun (WGS) entry which is preliminary data.</text>
</comment>
<dbReference type="Gene3D" id="3.10.620.30">
    <property type="match status" value="1"/>
</dbReference>
<dbReference type="InterPro" id="IPR038765">
    <property type="entry name" value="Papain-like_cys_pep_sf"/>
</dbReference>
<evidence type="ECO:0000313" key="3">
    <source>
        <dbReference type="EMBL" id="MCF7222844.1"/>
    </source>
</evidence>
<dbReference type="Proteomes" id="UP001430796">
    <property type="component" value="Unassembled WGS sequence"/>
</dbReference>
<name>A0ABS9HXD9_9GAMM</name>
<evidence type="ECO:0000256" key="1">
    <source>
        <dbReference type="SAM" id="SignalP"/>
    </source>
</evidence>